<keyword evidence="1" id="KW-1133">Transmembrane helix</keyword>
<keyword evidence="1" id="KW-0472">Membrane</keyword>
<evidence type="ECO:0000313" key="3">
    <source>
        <dbReference type="Proteomes" id="UP000076023"/>
    </source>
</evidence>
<evidence type="ECO:0000256" key="1">
    <source>
        <dbReference type="SAM" id="Phobius"/>
    </source>
</evidence>
<gene>
    <name evidence="2" type="ORF">TSACC_2820</name>
</gene>
<accession>A0A146G4S7</accession>
<dbReference type="STRING" id="690879.TSACC_2820"/>
<keyword evidence="1" id="KW-0812">Transmembrane</keyword>
<reference evidence="3" key="1">
    <citation type="journal article" date="2017" name="Genome Announc.">
        <title>Draft Genome Sequence of Terrimicrobium sacchariphilum NM-5T, a Facultative Anaerobic Soil Bacterium of the Class Spartobacteria.</title>
        <authorList>
            <person name="Qiu Y.L."/>
            <person name="Tourlousse D.M."/>
            <person name="Matsuura N."/>
            <person name="Ohashi A."/>
            <person name="Sekiguchi Y."/>
        </authorList>
    </citation>
    <scope>NUCLEOTIDE SEQUENCE [LARGE SCALE GENOMIC DNA]</scope>
    <source>
        <strain evidence="3">NM-5</strain>
    </source>
</reference>
<dbReference type="Proteomes" id="UP000076023">
    <property type="component" value="Unassembled WGS sequence"/>
</dbReference>
<protein>
    <submittedName>
        <fullName evidence="2">Uncharacterized protein</fullName>
    </submittedName>
</protein>
<comment type="caution">
    <text evidence="2">The sequence shown here is derived from an EMBL/GenBank/DDBJ whole genome shotgun (WGS) entry which is preliminary data.</text>
</comment>
<dbReference type="AlphaFoldDB" id="A0A146G4S7"/>
<dbReference type="InParanoid" id="A0A146G4S7"/>
<organism evidence="2 3">
    <name type="scientific">Terrimicrobium sacchariphilum</name>
    <dbReference type="NCBI Taxonomy" id="690879"/>
    <lineage>
        <taxon>Bacteria</taxon>
        <taxon>Pseudomonadati</taxon>
        <taxon>Verrucomicrobiota</taxon>
        <taxon>Terrimicrobiia</taxon>
        <taxon>Terrimicrobiales</taxon>
        <taxon>Terrimicrobiaceae</taxon>
        <taxon>Terrimicrobium</taxon>
    </lineage>
</organism>
<evidence type="ECO:0000313" key="2">
    <source>
        <dbReference type="EMBL" id="GAT32422.1"/>
    </source>
</evidence>
<sequence length="107" mass="11917">MRLAMITRSAVIGLIALLFTLLTIPAQLGVFAHHETGWYVSIGFAVAAGVLWNVALGCLSVERGYSFWWGLLLLFPPFLLVYPLLFPKRMPCGDYRRASGIPTAYRD</sequence>
<dbReference type="EMBL" id="BDCO01000002">
    <property type="protein sequence ID" value="GAT32422.1"/>
    <property type="molecule type" value="Genomic_DNA"/>
</dbReference>
<name>A0A146G4S7_TERSA</name>
<feature type="transmembrane region" description="Helical" evidence="1">
    <location>
        <begin position="36"/>
        <end position="55"/>
    </location>
</feature>
<proteinExistence type="predicted"/>
<feature type="transmembrane region" description="Helical" evidence="1">
    <location>
        <begin position="67"/>
        <end position="86"/>
    </location>
</feature>
<keyword evidence="3" id="KW-1185">Reference proteome</keyword>